<dbReference type="Gene3D" id="3.40.1000.10">
    <property type="entry name" value="Mog1/PsbP, alpha/beta/alpha sandwich"/>
    <property type="match status" value="1"/>
</dbReference>
<dbReference type="AlphaFoldDB" id="A0A176VGS7"/>
<reference evidence="5 6" key="1">
    <citation type="submission" date="2016-03" db="EMBL/GenBank/DDBJ databases">
        <title>Mechanisms controlling the formation of the plant cell surface in tip-growing cells are functionally conserved among land plants.</title>
        <authorList>
            <person name="Honkanen S."/>
            <person name="Jones V.A."/>
            <person name="Morieri G."/>
            <person name="Champion C."/>
            <person name="Hetherington A.J."/>
            <person name="Kelly S."/>
            <person name="Saint-Marcoux D."/>
            <person name="Proust H."/>
            <person name="Prescott H."/>
            <person name="Dolan L."/>
        </authorList>
    </citation>
    <scope>NUCLEOTIDE SEQUENCE [LARGE SCALE GENOMIC DNA]</scope>
    <source>
        <strain evidence="6">cv. Tak-1 and cv. Tak-2</strain>
        <tissue evidence="5">Whole gametophyte</tissue>
    </source>
</reference>
<accession>A0A176VGS7</accession>
<dbReference type="GO" id="GO:0005085">
    <property type="term" value="F:guanyl-nucleotide exchange factor activity"/>
    <property type="evidence" value="ECO:0007669"/>
    <property type="project" value="TreeGrafter"/>
</dbReference>
<dbReference type="PANTHER" id="PTHR15837">
    <property type="entry name" value="RAN GUANINE NUCLEOTIDE RELEASE FACTOR"/>
    <property type="match status" value="1"/>
</dbReference>
<dbReference type="EMBL" id="LVLJ01003709">
    <property type="protein sequence ID" value="OAE20060.1"/>
    <property type="molecule type" value="Genomic_DNA"/>
</dbReference>
<evidence type="ECO:0000256" key="3">
    <source>
        <dbReference type="ARBA" id="ARBA00022927"/>
    </source>
</evidence>
<evidence type="ECO:0008006" key="8">
    <source>
        <dbReference type="Google" id="ProtNLM"/>
    </source>
</evidence>
<dbReference type="SUPFAM" id="SSF55724">
    <property type="entry name" value="Mog1p/PsbP-like"/>
    <property type="match status" value="1"/>
</dbReference>
<keyword evidence="2" id="KW-0813">Transport</keyword>
<organism evidence="5 6">
    <name type="scientific">Marchantia polymorpha subsp. ruderalis</name>
    <dbReference type="NCBI Taxonomy" id="1480154"/>
    <lineage>
        <taxon>Eukaryota</taxon>
        <taxon>Viridiplantae</taxon>
        <taxon>Streptophyta</taxon>
        <taxon>Embryophyta</taxon>
        <taxon>Marchantiophyta</taxon>
        <taxon>Marchantiopsida</taxon>
        <taxon>Marchantiidae</taxon>
        <taxon>Marchantiales</taxon>
        <taxon>Marchantiaceae</taxon>
        <taxon>Marchantia</taxon>
    </lineage>
</organism>
<evidence type="ECO:0000313" key="5">
    <source>
        <dbReference type="EMBL" id="OAE20060.1"/>
    </source>
</evidence>
<dbReference type="Proteomes" id="UP000077202">
    <property type="component" value="Unassembled WGS sequence"/>
</dbReference>
<gene>
    <name evidence="5" type="ORF">AXG93_2584s1440</name>
    <name evidence="4" type="ORF">Mp_1g02960</name>
</gene>
<proteinExistence type="inferred from homology"/>
<dbReference type="InterPro" id="IPR007681">
    <property type="entry name" value="Mog1"/>
</dbReference>
<keyword evidence="6" id="KW-1185">Reference proteome</keyword>
<dbReference type="PANTHER" id="PTHR15837:SF0">
    <property type="entry name" value="RAN GUANINE NUCLEOTIDE RELEASE FACTOR"/>
    <property type="match status" value="1"/>
</dbReference>
<evidence type="ECO:0000313" key="7">
    <source>
        <dbReference type="Proteomes" id="UP001162541"/>
    </source>
</evidence>
<sequence>MPGMMEFGEVQSTRNGTLSEGHFVSEPTTGRLLFGGAITCRVPSRFVDVSDIREVPDNQEVLCDYDREESIIIELLEFKSDVSDEDSARWFLQNVAEEQEAENTVTIEDRRVLTVVDVPHMPTSTVMNAACGHMTITKTRQFDGLPNIANMDTGSGTSTQHLVKAHLANIRLRNVETDVVITINEKLDNRPQTPSSTALEPATPEEVSRISTADLLSLVLRTLKIEDWTLFVS</sequence>
<keyword evidence="3" id="KW-0653">Protein transport</keyword>
<reference evidence="4" key="2">
    <citation type="journal article" date="2019" name="Curr. Biol.">
        <title>Chromatin organization in early land plants reveals an ancestral association between H3K27me3, transposons, and constitutive heterochromatin.</title>
        <authorList>
            <person name="Montgomery S.A."/>
            <person name="Tanizawa Y."/>
            <person name="Galik B."/>
            <person name="Wang N."/>
            <person name="Ito T."/>
            <person name="Mochizuki T."/>
            <person name="Akimcheva S."/>
            <person name="Bowman J."/>
            <person name="Cognat V."/>
            <person name="Drouard L."/>
            <person name="Ekker H."/>
            <person name="Houng S."/>
            <person name="Kohchi T."/>
            <person name="Lin S."/>
            <person name="Liu L.D."/>
            <person name="Nakamura Y."/>
            <person name="Valeeva L.R."/>
            <person name="Shakirov E.V."/>
            <person name="Shippen D.E."/>
            <person name="Wei W."/>
            <person name="Yagura M."/>
            <person name="Yamaoka S."/>
            <person name="Yamato K.T."/>
            <person name="Liu C."/>
            <person name="Berger F."/>
        </authorList>
    </citation>
    <scope>NUCLEOTIDE SEQUENCE [LARGE SCALE GENOMIC DNA]</scope>
    <source>
        <strain evidence="4">Tak-1</strain>
    </source>
</reference>
<evidence type="ECO:0000313" key="4">
    <source>
        <dbReference type="EMBL" id="BBM97093.1"/>
    </source>
</evidence>
<protein>
    <recommendedName>
        <fullName evidence="8">Ran guanine nucleotide release factor</fullName>
    </recommendedName>
</protein>
<evidence type="ECO:0000256" key="1">
    <source>
        <dbReference type="ARBA" id="ARBA00010307"/>
    </source>
</evidence>
<comment type="similarity">
    <text evidence="1">Belongs to the MOG1 family.</text>
</comment>
<dbReference type="GO" id="GO:0006606">
    <property type="term" value="P:protein import into nucleus"/>
    <property type="evidence" value="ECO:0007669"/>
    <property type="project" value="TreeGrafter"/>
</dbReference>
<dbReference type="EMBL" id="AP019866">
    <property type="protein sequence ID" value="BBM97093.1"/>
    <property type="molecule type" value="Genomic_DNA"/>
</dbReference>
<dbReference type="Proteomes" id="UP001162541">
    <property type="component" value="Chromosome 1"/>
</dbReference>
<name>A0A176VGS7_MARPO</name>
<reference evidence="7" key="3">
    <citation type="journal article" date="2020" name="Curr. Biol.">
        <title>Chromatin organization in early land plants reveals an ancestral association between H3K27me3, transposons, and constitutive heterochromatin.</title>
        <authorList>
            <person name="Montgomery S.A."/>
            <person name="Tanizawa Y."/>
            <person name="Galik B."/>
            <person name="Wang N."/>
            <person name="Ito T."/>
            <person name="Mochizuki T."/>
            <person name="Akimcheva S."/>
            <person name="Bowman J.L."/>
            <person name="Cognat V."/>
            <person name="Marechal-Drouard L."/>
            <person name="Ekker H."/>
            <person name="Hong S.F."/>
            <person name="Kohchi T."/>
            <person name="Lin S.S."/>
            <person name="Liu L.D."/>
            <person name="Nakamura Y."/>
            <person name="Valeeva L.R."/>
            <person name="Shakirov E.V."/>
            <person name="Shippen D.E."/>
            <person name="Wei W.L."/>
            <person name="Yagura M."/>
            <person name="Yamaoka S."/>
            <person name="Yamato K.T."/>
            <person name="Liu C."/>
            <person name="Berger F."/>
        </authorList>
    </citation>
    <scope>NUCLEOTIDE SEQUENCE [LARGE SCALE GENOMIC DNA]</scope>
    <source>
        <strain evidence="7">Tak-1</strain>
    </source>
</reference>
<evidence type="ECO:0000256" key="2">
    <source>
        <dbReference type="ARBA" id="ARBA00022448"/>
    </source>
</evidence>
<dbReference type="Pfam" id="PF04603">
    <property type="entry name" value="Mog1"/>
    <property type="match status" value="1"/>
</dbReference>
<evidence type="ECO:0000313" key="6">
    <source>
        <dbReference type="Proteomes" id="UP000077202"/>
    </source>
</evidence>
<dbReference type="GO" id="GO:0005634">
    <property type="term" value="C:nucleus"/>
    <property type="evidence" value="ECO:0007669"/>
    <property type="project" value="TreeGrafter"/>
</dbReference>
<dbReference type="GO" id="GO:0031267">
    <property type="term" value="F:small GTPase binding"/>
    <property type="evidence" value="ECO:0007669"/>
    <property type="project" value="TreeGrafter"/>
</dbReference>
<dbReference type="InterPro" id="IPR016123">
    <property type="entry name" value="Mog1/PsbP_a/b/a-sand"/>
</dbReference>